<feature type="compositionally biased region" description="Low complexity" evidence="1">
    <location>
        <begin position="114"/>
        <end position="151"/>
    </location>
</feature>
<dbReference type="AlphaFoldDB" id="A0A347WI89"/>
<protein>
    <recommendedName>
        <fullName evidence="3">Beta-lactamase class A catalytic domain-containing protein</fullName>
    </recommendedName>
</protein>
<feature type="compositionally biased region" description="Acidic residues" evidence="1">
    <location>
        <begin position="530"/>
        <end position="554"/>
    </location>
</feature>
<dbReference type="Gene3D" id="3.40.710.10">
    <property type="entry name" value="DD-peptidase/beta-lactamase superfamily"/>
    <property type="match status" value="1"/>
</dbReference>
<keyword evidence="5" id="KW-1185">Reference proteome</keyword>
<proteinExistence type="predicted"/>
<dbReference type="KEGG" id="abae:CL176_01500"/>
<reference evidence="4 5" key="1">
    <citation type="submission" date="2017-09" db="EMBL/GenBank/DDBJ databases">
        <title>Complete genome sequence of Oxytococcus suis strain ZY16052.</title>
        <authorList>
            <person name="Li F."/>
        </authorList>
    </citation>
    <scope>NUCLEOTIDE SEQUENCE [LARGE SCALE GENOMIC DNA]</scope>
    <source>
        <strain evidence="4 5">ZY16052</strain>
    </source>
</reference>
<dbReference type="PANTHER" id="PTHR35333:SF3">
    <property type="entry name" value="BETA-LACTAMASE-TYPE TRANSPEPTIDASE FOLD CONTAINING PROTEIN"/>
    <property type="match status" value="1"/>
</dbReference>
<feature type="region of interest" description="Disordered" evidence="1">
    <location>
        <begin position="529"/>
        <end position="590"/>
    </location>
</feature>
<dbReference type="InterPro" id="IPR000871">
    <property type="entry name" value="Beta-lactam_class-A"/>
</dbReference>
<organism evidence="4 5">
    <name type="scientific">Suicoccus acidiformans</name>
    <dbReference type="NCBI Taxonomy" id="2036206"/>
    <lineage>
        <taxon>Bacteria</taxon>
        <taxon>Bacillati</taxon>
        <taxon>Bacillota</taxon>
        <taxon>Bacilli</taxon>
        <taxon>Lactobacillales</taxon>
        <taxon>Aerococcaceae</taxon>
        <taxon>Suicoccus</taxon>
    </lineage>
</organism>
<accession>A0A347WI89</accession>
<evidence type="ECO:0000256" key="1">
    <source>
        <dbReference type="SAM" id="MobiDB-lite"/>
    </source>
</evidence>
<name>A0A347WI89_9LACT</name>
<evidence type="ECO:0000259" key="3">
    <source>
        <dbReference type="Pfam" id="PF13354"/>
    </source>
</evidence>
<feature type="region of interest" description="Disordered" evidence="1">
    <location>
        <begin position="90"/>
        <end position="156"/>
    </location>
</feature>
<dbReference type="SUPFAM" id="SSF56601">
    <property type="entry name" value="beta-lactamase/transpeptidase-like"/>
    <property type="match status" value="1"/>
</dbReference>
<keyword evidence="2" id="KW-0812">Transmembrane</keyword>
<dbReference type="InterPro" id="IPR012338">
    <property type="entry name" value="Beta-lactam/transpept-like"/>
</dbReference>
<dbReference type="Pfam" id="PF13354">
    <property type="entry name" value="Beta-lactamase2"/>
    <property type="match status" value="1"/>
</dbReference>
<evidence type="ECO:0000313" key="5">
    <source>
        <dbReference type="Proteomes" id="UP000263232"/>
    </source>
</evidence>
<gene>
    <name evidence="4" type="ORF">CL176_01500</name>
</gene>
<feature type="transmembrane region" description="Helical" evidence="2">
    <location>
        <begin position="53"/>
        <end position="73"/>
    </location>
</feature>
<dbReference type="GO" id="GO:0046677">
    <property type="term" value="P:response to antibiotic"/>
    <property type="evidence" value="ECO:0007669"/>
    <property type="project" value="InterPro"/>
</dbReference>
<evidence type="ECO:0000313" key="4">
    <source>
        <dbReference type="EMBL" id="AXY24796.1"/>
    </source>
</evidence>
<dbReference type="OrthoDB" id="2138127at2"/>
<dbReference type="RefSeq" id="WP_118989720.1">
    <property type="nucleotide sequence ID" value="NZ_CP023434.1"/>
</dbReference>
<dbReference type="Proteomes" id="UP000263232">
    <property type="component" value="Chromosome"/>
</dbReference>
<dbReference type="PANTHER" id="PTHR35333">
    <property type="entry name" value="BETA-LACTAMASE"/>
    <property type="match status" value="1"/>
</dbReference>
<dbReference type="InterPro" id="IPR045155">
    <property type="entry name" value="Beta-lactam_cat"/>
</dbReference>
<feature type="domain" description="Beta-lactamase class A catalytic" evidence="3">
    <location>
        <begin position="298"/>
        <end position="456"/>
    </location>
</feature>
<sequence length="616" mass="67779">MQCPNCGRNVRSTTQCAHCGYKFGQSDLKEAKQAAPASAPVHKKRRGGGFWNVLWGILKLVVLVVLIFLLFLYGPQLISKVTDFFGSSDTQLSQNAPEEPQGESPVVVEEESSTQEISQEASVLELSDASTSDAESDMSASDGSADDSASNAEDEGRLTLADVQANLDEYPRITVRMTFNEDLADVDRETFDFALTTDGETTPIEDEYSLVKDGKELIISYSDPTVGVLQAEESKQTLAIEAPDLHVSETVEYTLPLLSVDQAQFNQLNDLINENLAQNATVTAVISSSEDDVPFTYDNHSVDAGNAISWFVLARTYEQLEAGNLELEQGIEIQDGLKVANEETPTSMTEAGESMTVDSLIAAVIQNQDVSAMNHLIQGVGGPNEFNLWLNESGYFATRLTQMLDVSQASLIEGAVTSAQDIARLLSQLSQDQLISPEMDAAFKEALLDSPMTEKYPSSGIDVVNRRYEITSSDSNATQQYYTAILEGESQDYVVVLLVSDFSEPETVISQINALLNDSVIYLETGSLPEEMEEEPESEEPTSESEVAPEDTEPAPEVPTQNQPQGQEGGFSMQRVENTGEDVMLPNRYRYNEQTGQQELVKWFYDHEAQTYKYYP</sequence>
<keyword evidence="2" id="KW-1133">Transmembrane helix</keyword>
<dbReference type="GO" id="GO:0008800">
    <property type="term" value="F:beta-lactamase activity"/>
    <property type="evidence" value="ECO:0007669"/>
    <property type="project" value="InterPro"/>
</dbReference>
<dbReference type="GO" id="GO:0030655">
    <property type="term" value="P:beta-lactam antibiotic catabolic process"/>
    <property type="evidence" value="ECO:0007669"/>
    <property type="project" value="InterPro"/>
</dbReference>
<evidence type="ECO:0000256" key="2">
    <source>
        <dbReference type="SAM" id="Phobius"/>
    </source>
</evidence>
<keyword evidence="2" id="KW-0472">Membrane</keyword>
<dbReference type="EMBL" id="CP023434">
    <property type="protein sequence ID" value="AXY24796.1"/>
    <property type="molecule type" value="Genomic_DNA"/>
</dbReference>
<feature type="compositionally biased region" description="Low complexity" evidence="1">
    <location>
        <begin position="97"/>
        <end position="107"/>
    </location>
</feature>